<gene>
    <name evidence="2" type="ORF">F2Q70_00025288</name>
</gene>
<dbReference type="AlphaFoldDB" id="A0A8S9LAE1"/>
<dbReference type="InterPro" id="IPR044730">
    <property type="entry name" value="RNase_H-like_dom_plant"/>
</dbReference>
<dbReference type="InterPro" id="IPR012337">
    <property type="entry name" value="RNaseH-like_sf"/>
</dbReference>
<dbReference type="GO" id="GO:0004523">
    <property type="term" value="F:RNA-DNA hybrid ribonuclease activity"/>
    <property type="evidence" value="ECO:0007669"/>
    <property type="project" value="InterPro"/>
</dbReference>
<dbReference type="Gene3D" id="3.30.420.10">
    <property type="entry name" value="Ribonuclease H-like superfamily/Ribonuclease H"/>
    <property type="match status" value="1"/>
</dbReference>
<dbReference type="PANTHER" id="PTHR34146:SF11">
    <property type="entry name" value="RIBONUCLEASE H-LIKE SUPERFAMILY PROTEIN"/>
    <property type="match status" value="1"/>
</dbReference>
<evidence type="ECO:0000259" key="1">
    <source>
        <dbReference type="Pfam" id="PF13456"/>
    </source>
</evidence>
<reference evidence="2" key="1">
    <citation type="submission" date="2019-12" db="EMBL/GenBank/DDBJ databases">
        <title>Genome sequencing and annotation of Brassica cretica.</title>
        <authorList>
            <person name="Studholme D.J."/>
            <person name="Sarris P.F."/>
        </authorList>
    </citation>
    <scope>NUCLEOTIDE SEQUENCE</scope>
    <source>
        <strain evidence="2">PFS-102/07</strain>
        <tissue evidence="2">Leaf</tissue>
    </source>
</reference>
<sequence>MQVMIRSVLIGRDLLIKHLGWVVGSGSSINVWNDPWLSSTEQLRPYGPAPDEFKDIQVADLMLEGSPDWDHRKLELVLPFHKHQVLQIKPSLCNAPNELVWLKTASGTLPAWICWNFWISRNQLTFQSRTFSPMETISKAIKEARDWSLAQLPHPKPQTGNPSIAQDPINDPSQACMYTDAAWNPLSKRAGLSWIIDDSGSTTTYSATSPFVVSPLIAETLALRAAMISANTRGITALCIYSDSLTLIKLVKKKGRNLEIAGILNDLSPLP</sequence>
<name>A0A8S9LAE1_BRACR</name>
<feature type="domain" description="RNase H type-1" evidence="1">
    <location>
        <begin position="179"/>
        <end position="264"/>
    </location>
</feature>
<evidence type="ECO:0000313" key="2">
    <source>
        <dbReference type="EMBL" id="KAF2604324.1"/>
    </source>
</evidence>
<dbReference type="InterPro" id="IPR036397">
    <property type="entry name" value="RNaseH_sf"/>
</dbReference>
<comment type="caution">
    <text evidence="2">The sequence shown here is derived from an EMBL/GenBank/DDBJ whole genome shotgun (WGS) entry which is preliminary data.</text>
</comment>
<organism evidence="2">
    <name type="scientific">Brassica cretica</name>
    <name type="common">Mustard</name>
    <dbReference type="NCBI Taxonomy" id="69181"/>
    <lineage>
        <taxon>Eukaryota</taxon>
        <taxon>Viridiplantae</taxon>
        <taxon>Streptophyta</taxon>
        <taxon>Embryophyta</taxon>
        <taxon>Tracheophyta</taxon>
        <taxon>Spermatophyta</taxon>
        <taxon>Magnoliopsida</taxon>
        <taxon>eudicotyledons</taxon>
        <taxon>Gunneridae</taxon>
        <taxon>Pentapetalae</taxon>
        <taxon>rosids</taxon>
        <taxon>malvids</taxon>
        <taxon>Brassicales</taxon>
        <taxon>Brassicaceae</taxon>
        <taxon>Brassiceae</taxon>
        <taxon>Brassica</taxon>
    </lineage>
</organism>
<dbReference type="CDD" id="cd06222">
    <property type="entry name" value="RNase_H_like"/>
    <property type="match status" value="1"/>
</dbReference>
<dbReference type="EMBL" id="QGKY02000094">
    <property type="protein sequence ID" value="KAF2604324.1"/>
    <property type="molecule type" value="Genomic_DNA"/>
</dbReference>
<dbReference type="GO" id="GO:0003676">
    <property type="term" value="F:nucleic acid binding"/>
    <property type="evidence" value="ECO:0007669"/>
    <property type="project" value="InterPro"/>
</dbReference>
<dbReference type="PANTHER" id="PTHR34146">
    <property type="entry name" value="POLYNUCLEOTIDYL TRANSFERASE, RIBONUCLEASE H-LIKE SUPERFAMILY PROTEIN-RELATED"/>
    <property type="match status" value="1"/>
</dbReference>
<accession>A0A8S9LAE1</accession>
<dbReference type="Pfam" id="PF13456">
    <property type="entry name" value="RVT_3"/>
    <property type="match status" value="1"/>
</dbReference>
<protein>
    <recommendedName>
        <fullName evidence="1">RNase H type-1 domain-containing protein</fullName>
    </recommendedName>
</protein>
<proteinExistence type="predicted"/>
<dbReference type="InterPro" id="IPR002156">
    <property type="entry name" value="RNaseH_domain"/>
</dbReference>
<dbReference type="SUPFAM" id="SSF53098">
    <property type="entry name" value="Ribonuclease H-like"/>
    <property type="match status" value="1"/>
</dbReference>